<dbReference type="GO" id="GO:0043565">
    <property type="term" value="F:sequence-specific DNA binding"/>
    <property type="evidence" value="ECO:0007669"/>
    <property type="project" value="TreeGrafter"/>
</dbReference>
<dbReference type="OrthoDB" id="3437960at2759"/>
<dbReference type="AlphaFoldDB" id="A0A401S8G8"/>
<dbReference type="SMART" id="SM00355">
    <property type="entry name" value="ZnF_C2H2"/>
    <property type="match status" value="6"/>
</dbReference>
<dbReference type="PANTHER" id="PTHR24408:SF58">
    <property type="entry name" value="TRANSCRIPTION FACTOR (TFIIIA), PUTATIVE (AFU_ORTHOLOGUE AFUA_1G05150)-RELATED"/>
    <property type="match status" value="1"/>
</dbReference>
<sequence length="1171" mass="129584">GAQLEPIMADASRCKHRKQANPRRKHAKGQITMSEDPNGFAKEIDEEYVKKEQVFQDEKHEDEMREDTITTFDQATSLQNETKQEVDSVDDSQIQSCEQMQGFIHDSSKAAGLQLFHLNQNEKQQVLPTTFGQHTQEKHAGMTDGPNSVHKDKDTQGPSSTMTYQKKSLSTKGHFRTIAPKVIPSQIAVSASSMVPHSTMSGISCGSTITSDIQTNTYPTKNAKPIIMPARSYALMPIAGKEGTYSLVALPQVAAATTQVSSKVTKSVTSCCTSQTPVSQAIGRTSVVAFGQTAPPVAATEKLKLPIPRYQSVWAKPAVKQGMFSKLAVVKPSNLQCQSCMPGATSIQVQPSTVPSHSSIHSNMVASKTGLLLDVDKAGHVSADITVPATLSQDTNIMLQHSSPSKCDVLKNNETTEVDRPMSQPGEAKFFSQPSLDSLSVTCSVSTWPVVQTDRQSPLVTKCTGPVGSVPLMQFGNSVQFIAPTPAPKGKVPILPYSRMKNTIFHNPKQNQTTSVTLSTQLKAGIPAAMSVNNQSKAAEMSKNICMASDFHRDSANKPDSPLPFIPTSSSDACISKKGIVDQIKKPNSNVLKHRLVSKRKMTDNVPISKVKRFKTCNLLSRMQEDEEKIKANFSPQDSGSFKVNMKTITNENSDKTAEVLKKFCNIMPKPVAVTQAVAPLALSGRMFSIQNLTSLKSETALNDATINKTANLVQVASTSGYYRNLPDQLVLDEQEYKCHVCNRGFQLKHHLQDHLNIHSKSRPYCCRVCHKAYSHSGSLSTHMKRCHSEVHRKKLMCCEFCAKLFGHIGVYLFHLKEIHKVLISNEHSIDSLLPNKSNGDRNEGMLGAAHHLPLSDRKQTEDNQSQAEVVGLSTLQIKCARCQVVTPTFVDMKLHLLCAHEEELQLRVEERSVNDKSRCVSGFPIYSSMEAEQELLKHAANYWKQLGEKKSFVRCDVCEEAFQSCFKLKKHMSLHYKQQLHSGAVDSNTVAQANKIQFITNLGFNCILCKQNCGSKSELFRHWQSYHKCKDPAILWTVFSSLNVHCTVDEELPNVSPEHTAVSTEPFCRHIVDSASQYELRNRERIVDECKVHLSNCTGEAEGSLDYCHLTCPFCLKTFYCVNWKGNSGKEVVFQQEDVMHQCPKCLLKFSLTAKGLGAQVLCTSSKHCD</sequence>
<comment type="caution">
    <text evidence="8">The sequence shown here is derived from an EMBL/GenBank/DDBJ whole genome shotgun (WGS) entry which is preliminary data.</text>
</comment>
<feature type="non-terminal residue" evidence="8">
    <location>
        <position position="1"/>
    </location>
</feature>
<reference evidence="8 9" key="1">
    <citation type="journal article" date="2018" name="Nat. Ecol. Evol.">
        <title>Shark genomes provide insights into elasmobranch evolution and the origin of vertebrates.</title>
        <authorList>
            <person name="Hara Y"/>
            <person name="Yamaguchi K"/>
            <person name="Onimaru K"/>
            <person name="Kadota M"/>
            <person name="Koyanagi M"/>
            <person name="Keeley SD"/>
            <person name="Tatsumi K"/>
            <person name="Tanaka K"/>
            <person name="Motone F"/>
            <person name="Kageyama Y"/>
            <person name="Nozu R"/>
            <person name="Adachi N"/>
            <person name="Nishimura O"/>
            <person name="Nakagawa R"/>
            <person name="Tanegashima C"/>
            <person name="Kiyatake I"/>
            <person name="Matsumoto R"/>
            <person name="Murakumo K"/>
            <person name="Nishida K"/>
            <person name="Terakita A"/>
            <person name="Kuratani S"/>
            <person name="Sato K"/>
            <person name="Hyodo S Kuraku.S."/>
        </authorList>
    </citation>
    <scope>NUCLEOTIDE SEQUENCE [LARGE SCALE GENOMIC DNA]</scope>
</reference>
<evidence type="ECO:0000256" key="1">
    <source>
        <dbReference type="ARBA" id="ARBA00022723"/>
    </source>
</evidence>
<keyword evidence="1" id="KW-0479">Metal-binding</keyword>
<dbReference type="InterPro" id="IPR036236">
    <property type="entry name" value="Znf_C2H2_sf"/>
</dbReference>
<dbReference type="PROSITE" id="PS00028">
    <property type="entry name" value="ZINC_FINGER_C2H2_1"/>
    <property type="match status" value="5"/>
</dbReference>
<feature type="domain" description="C2H2-type" evidence="7">
    <location>
        <begin position="954"/>
        <end position="981"/>
    </location>
</feature>
<evidence type="ECO:0000256" key="3">
    <source>
        <dbReference type="ARBA" id="ARBA00022771"/>
    </source>
</evidence>
<keyword evidence="3 5" id="KW-0863">Zinc-finger</keyword>
<evidence type="ECO:0000256" key="6">
    <source>
        <dbReference type="SAM" id="MobiDB-lite"/>
    </source>
</evidence>
<evidence type="ECO:0000313" key="9">
    <source>
        <dbReference type="Proteomes" id="UP000287033"/>
    </source>
</evidence>
<feature type="domain" description="C2H2-type" evidence="7">
    <location>
        <begin position="765"/>
        <end position="793"/>
    </location>
</feature>
<proteinExistence type="predicted"/>
<evidence type="ECO:0000313" key="8">
    <source>
        <dbReference type="EMBL" id="GCC26694.1"/>
    </source>
</evidence>
<feature type="compositionally biased region" description="Basic residues" evidence="6">
    <location>
        <begin position="14"/>
        <end position="28"/>
    </location>
</feature>
<dbReference type="Proteomes" id="UP000287033">
    <property type="component" value="Unassembled WGS sequence"/>
</dbReference>
<dbReference type="GO" id="GO:0005634">
    <property type="term" value="C:nucleus"/>
    <property type="evidence" value="ECO:0007669"/>
    <property type="project" value="TreeGrafter"/>
</dbReference>
<feature type="region of interest" description="Disordered" evidence="6">
    <location>
        <begin position="1"/>
        <end position="40"/>
    </location>
</feature>
<feature type="compositionally biased region" description="Polar residues" evidence="6">
    <location>
        <begin position="156"/>
        <end position="169"/>
    </location>
</feature>
<dbReference type="STRING" id="137246.A0A401S8G8"/>
<dbReference type="InterPro" id="IPR013087">
    <property type="entry name" value="Znf_C2H2_type"/>
</dbReference>
<name>A0A401S8G8_CHIPU</name>
<keyword evidence="9" id="KW-1185">Reference proteome</keyword>
<keyword evidence="2" id="KW-0677">Repeat</keyword>
<dbReference type="PANTHER" id="PTHR24408">
    <property type="entry name" value="ZINC FINGER PROTEIN"/>
    <property type="match status" value="1"/>
</dbReference>
<evidence type="ECO:0000256" key="2">
    <source>
        <dbReference type="ARBA" id="ARBA00022737"/>
    </source>
</evidence>
<evidence type="ECO:0000256" key="5">
    <source>
        <dbReference type="PROSITE-ProRule" id="PRU00042"/>
    </source>
</evidence>
<dbReference type="Gene3D" id="3.30.160.60">
    <property type="entry name" value="Classic Zinc Finger"/>
    <property type="match status" value="3"/>
</dbReference>
<accession>A0A401S8G8</accession>
<dbReference type="EMBL" id="BEZZ01000134">
    <property type="protein sequence ID" value="GCC26694.1"/>
    <property type="molecule type" value="Genomic_DNA"/>
</dbReference>
<feature type="region of interest" description="Disordered" evidence="6">
    <location>
        <begin position="134"/>
        <end position="169"/>
    </location>
</feature>
<evidence type="ECO:0000259" key="7">
    <source>
        <dbReference type="PROSITE" id="PS50157"/>
    </source>
</evidence>
<dbReference type="SUPFAM" id="SSF57667">
    <property type="entry name" value="beta-beta-alpha zinc fingers"/>
    <property type="match status" value="1"/>
</dbReference>
<dbReference type="OMA" id="APFWKQH"/>
<keyword evidence="4" id="KW-0862">Zinc</keyword>
<protein>
    <recommendedName>
        <fullName evidence="7">C2H2-type domain-containing protein</fullName>
    </recommendedName>
</protein>
<dbReference type="GO" id="GO:0008270">
    <property type="term" value="F:zinc ion binding"/>
    <property type="evidence" value="ECO:0007669"/>
    <property type="project" value="UniProtKB-KW"/>
</dbReference>
<dbReference type="PROSITE" id="PS50157">
    <property type="entry name" value="ZINC_FINGER_C2H2_2"/>
    <property type="match status" value="4"/>
</dbReference>
<evidence type="ECO:0000256" key="4">
    <source>
        <dbReference type="ARBA" id="ARBA00022833"/>
    </source>
</evidence>
<feature type="domain" description="C2H2-type" evidence="7">
    <location>
        <begin position="737"/>
        <end position="764"/>
    </location>
</feature>
<feature type="domain" description="C2H2-type" evidence="7">
    <location>
        <begin position="1005"/>
        <end position="1033"/>
    </location>
</feature>
<gene>
    <name evidence="8" type="ORF">chiPu_0005112</name>
</gene>
<organism evidence="8 9">
    <name type="scientific">Chiloscyllium punctatum</name>
    <name type="common">Brownbanded bambooshark</name>
    <name type="synonym">Hemiscyllium punctatum</name>
    <dbReference type="NCBI Taxonomy" id="137246"/>
    <lineage>
        <taxon>Eukaryota</taxon>
        <taxon>Metazoa</taxon>
        <taxon>Chordata</taxon>
        <taxon>Craniata</taxon>
        <taxon>Vertebrata</taxon>
        <taxon>Chondrichthyes</taxon>
        <taxon>Elasmobranchii</taxon>
        <taxon>Galeomorphii</taxon>
        <taxon>Galeoidea</taxon>
        <taxon>Orectolobiformes</taxon>
        <taxon>Hemiscylliidae</taxon>
        <taxon>Chiloscyllium</taxon>
    </lineage>
</organism>
<dbReference type="GO" id="GO:0000981">
    <property type="term" value="F:DNA-binding transcription factor activity, RNA polymerase II-specific"/>
    <property type="evidence" value="ECO:0007669"/>
    <property type="project" value="TreeGrafter"/>
</dbReference>